<evidence type="ECO:0000256" key="5">
    <source>
        <dbReference type="ARBA" id="ARBA00022691"/>
    </source>
</evidence>
<dbReference type="Gene3D" id="3.40.1010.10">
    <property type="entry name" value="Cobalt-precorrin-4 Transmethylase, Domain 1"/>
    <property type="match status" value="1"/>
</dbReference>
<dbReference type="NCBIfam" id="TIGR01466">
    <property type="entry name" value="cobJ_cbiH"/>
    <property type="match status" value="1"/>
</dbReference>
<keyword evidence="4 7" id="KW-0808">Transferase</keyword>
<evidence type="ECO:0000313" key="8">
    <source>
        <dbReference type="Proteomes" id="UP000198324"/>
    </source>
</evidence>
<evidence type="ECO:0000256" key="4">
    <source>
        <dbReference type="ARBA" id="ARBA00022679"/>
    </source>
</evidence>
<dbReference type="CDD" id="cd11646">
    <property type="entry name" value="Precorrin_3B_C17_MT"/>
    <property type="match status" value="1"/>
</dbReference>
<comment type="pathway">
    <text evidence="1">Cofactor biosynthesis; adenosylcobalamin biosynthesis.</text>
</comment>
<dbReference type="InterPro" id="IPR014777">
    <property type="entry name" value="4pyrrole_Mease_sub1"/>
</dbReference>
<dbReference type="GO" id="GO:0032259">
    <property type="term" value="P:methylation"/>
    <property type="evidence" value="ECO:0007669"/>
    <property type="project" value="UniProtKB-KW"/>
</dbReference>
<keyword evidence="3 7" id="KW-0489">Methyltransferase</keyword>
<dbReference type="Proteomes" id="UP000198324">
    <property type="component" value="Unassembled WGS sequence"/>
</dbReference>
<name>A0A238YE51_9BACT</name>
<proteinExistence type="predicted"/>
<dbReference type="EMBL" id="FZOC01000001">
    <property type="protein sequence ID" value="SNR68884.1"/>
    <property type="molecule type" value="Genomic_DNA"/>
</dbReference>
<keyword evidence="2" id="KW-0169">Cobalamin biosynthesis</keyword>
<dbReference type="SUPFAM" id="SSF53790">
    <property type="entry name" value="Tetrapyrrole methylase"/>
    <property type="match status" value="1"/>
</dbReference>
<dbReference type="PANTHER" id="PTHR47036:SF1">
    <property type="entry name" value="COBALT-FACTOR III C(17)-METHYLTRANSFERASE-RELATED"/>
    <property type="match status" value="1"/>
</dbReference>
<dbReference type="InterPro" id="IPR051810">
    <property type="entry name" value="Precorrin_MeTrfase"/>
</dbReference>
<keyword evidence="5" id="KW-0949">S-adenosyl-L-methionine</keyword>
<dbReference type="OrthoDB" id="9772960at2"/>
<dbReference type="InterPro" id="IPR000878">
    <property type="entry name" value="4pyrrol_Mease"/>
</dbReference>
<dbReference type="Gene3D" id="3.30.950.10">
    <property type="entry name" value="Methyltransferase, Cobalt-precorrin-4 Transmethylase, Domain 2"/>
    <property type="match status" value="1"/>
</dbReference>
<evidence type="ECO:0000313" key="7">
    <source>
        <dbReference type="EMBL" id="SNR68884.1"/>
    </source>
</evidence>
<evidence type="ECO:0000256" key="3">
    <source>
        <dbReference type="ARBA" id="ARBA00022603"/>
    </source>
</evidence>
<accession>A0A238YE51</accession>
<dbReference type="AlphaFoldDB" id="A0A238YE51"/>
<organism evidence="7 8">
    <name type="scientific">Humidesulfovibrio mexicanus</name>
    <dbReference type="NCBI Taxonomy" id="147047"/>
    <lineage>
        <taxon>Bacteria</taxon>
        <taxon>Pseudomonadati</taxon>
        <taxon>Thermodesulfobacteriota</taxon>
        <taxon>Desulfovibrionia</taxon>
        <taxon>Desulfovibrionales</taxon>
        <taxon>Desulfovibrionaceae</taxon>
        <taxon>Humidesulfovibrio</taxon>
    </lineage>
</organism>
<evidence type="ECO:0000259" key="6">
    <source>
        <dbReference type="Pfam" id="PF00590"/>
    </source>
</evidence>
<protein>
    <submittedName>
        <fullName evidence="7">Precorrin-3B C17-methyltransferase</fullName>
    </submittedName>
</protein>
<dbReference type="GO" id="GO:0009236">
    <property type="term" value="P:cobalamin biosynthetic process"/>
    <property type="evidence" value="ECO:0007669"/>
    <property type="project" value="UniProtKB-UniPathway"/>
</dbReference>
<dbReference type="InterPro" id="IPR035996">
    <property type="entry name" value="4pyrrol_Methylase_sf"/>
</dbReference>
<dbReference type="Pfam" id="PF00590">
    <property type="entry name" value="TP_methylase"/>
    <property type="match status" value="1"/>
</dbReference>
<dbReference type="InterPro" id="IPR014776">
    <property type="entry name" value="4pyrrole_Mease_sub2"/>
</dbReference>
<dbReference type="RefSeq" id="WP_089272054.1">
    <property type="nucleotide sequence ID" value="NZ_FZOC01000001.1"/>
</dbReference>
<gene>
    <name evidence="7" type="ORF">SAMN04488503_0874</name>
</gene>
<reference evidence="7 8" key="1">
    <citation type="submission" date="2017-06" db="EMBL/GenBank/DDBJ databases">
        <authorList>
            <person name="Kim H.J."/>
            <person name="Triplett B.A."/>
        </authorList>
    </citation>
    <scope>NUCLEOTIDE SEQUENCE [LARGE SCALE GENOMIC DNA]</scope>
    <source>
        <strain evidence="7 8">DSM 13116</strain>
    </source>
</reference>
<evidence type="ECO:0000256" key="2">
    <source>
        <dbReference type="ARBA" id="ARBA00022573"/>
    </source>
</evidence>
<sequence>MNRRITVVGLGPGDAALLPPMARQALLRARAIVGYKGYIGLLEPELLEGRQVLSTGMTGEVERCNAAIDLAVSGVETAVVSSGDAGVYAMAGLVLELLEARGLLGQVDFEVVPGIPALCAAAALLGAPLMHDFAVVSLSDLLTPWEQIERRLAAAAGADFVVVLYNPRSGRRTDQLPRALELLRAHKPGGTPVGLVKRAFRPGQEILATTLDALDPQAVDMQSIVLVGNASTRLVGGRLLTPRGYAGKYALAGGAAAPGS</sequence>
<feature type="domain" description="Tetrapyrrole methylase" evidence="6">
    <location>
        <begin position="4"/>
        <end position="214"/>
    </location>
</feature>
<dbReference type="UniPathway" id="UPA00148"/>
<dbReference type="GO" id="GO:0008168">
    <property type="term" value="F:methyltransferase activity"/>
    <property type="evidence" value="ECO:0007669"/>
    <property type="project" value="UniProtKB-KW"/>
</dbReference>
<keyword evidence="8" id="KW-1185">Reference proteome</keyword>
<dbReference type="PANTHER" id="PTHR47036">
    <property type="entry name" value="COBALT-FACTOR III C(17)-METHYLTRANSFERASE-RELATED"/>
    <property type="match status" value="1"/>
</dbReference>
<dbReference type="InterPro" id="IPR006363">
    <property type="entry name" value="Cbl_synth_CobJ/CibH_dom"/>
</dbReference>
<evidence type="ECO:0000256" key="1">
    <source>
        <dbReference type="ARBA" id="ARBA00004953"/>
    </source>
</evidence>